<dbReference type="PATRIC" id="fig|1582439.9.peg.1738"/>
<sequence>MSEITPQIKKFLDLQKLGYIATVSSDGTPNISPKGTIIGWSKTQLAFADIRSPDTMTNLKTNPNVEINVIDPLLRKGFLFKGVAKILSNSNPYDDILKHYRDSGIKSPIGSIVLVDVTDISEVISPLYDLGISEEEIKLKWKKHFESL</sequence>
<name>A0A0C5C0N2_9ARCH</name>
<protein>
    <submittedName>
        <fullName evidence="2">Pyridoxamine 5'-phosphate oxidase-like FMN-binding protein</fullName>
    </submittedName>
</protein>
<dbReference type="Proteomes" id="UP000032027">
    <property type="component" value="Chromosome"/>
</dbReference>
<dbReference type="STRING" id="1582439.NPIRD3C_1688"/>
<dbReference type="GeneID" id="41600791"/>
<reference evidence="3" key="1">
    <citation type="submission" date="2015-02" db="EMBL/GenBank/DDBJ databases">
        <title>Characterization of two novel Thaumarchaeota isolated from the Northern Adriatic Sea.</title>
        <authorList>
            <person name="Bayer B."/>
            <person name="Vojvoda J."/>
            <person name="Offre P."/>
            <person name="Srivastava A."/>
            <person name="Elisabeth N."/>
            <person name="Garcia J.A.L."/>
            <person name="Schleper C."/>
            <person name="Herndl G.J."/>
        </authorList>
    </citation>
    <scope>NUCLEOTIDE SEQUENCE [LARGE SCALE GENOMIC DNA]</scope>
    <source>
        <strain evidence="3">D3C</strain>
    </source>
</reference>
<dbReference type="InterPro" id="IPR012349">
    <property type="entry name" value="Split_barrel_FMN-bd"/>
</dbReference>
<dbReference type="PANTHER" id="PTHR40660:SF1">
    <property type="entry name" value="5'-PHOSPHATE OXIDASE PUTATIVE DOMAIN-CONTAINING PROTEIN-RELATED"/>
    <property type="match status" value="1"/>
</dbReference>
<evidence type="ECO:0000313" key="2">
    <source>
        <dbReference type="EMBL" id="AJM92900.1"/>
    </source>
</evidence>
<dbReference type="SUPFAM" id="SSF50475">
    <property type="entry name" value="FMN-binding split barrel"/>
    <property type="match status" value="1"/>
</dbReference>
<evidence type="ECO:0000259" key="1">
    <source>
        <dbReference type="Pfam" id="PF01243"/>
    </source>
</evidence>
<reference evidence="2 3" key="3">
    <citation type="journal article" date="2019" name="Int. J. Syst. Evol. Microbiol.">
        <title>Nitrosopumilus adriaticus sp. nov. and Nitrosopumilus piranensis sp. nov., two ammonia-oxidizing archaea from the Adriatic Sea and members of the class Nitrososphaeria.</title>
        <authorList>
            <person name="Bayer B."/>
            <person name="Vojvoda J."/>
            <person name="Reinthaler T."/>
            <person name="Reyes C."/>
            <person name="Pinto M."/>
            <person name="Herndl G.J."/>
        </authorList>
    </citation>
    <scope>NUCLEOTIDE SEQUENCE [LARGE SCALE GENOMIC DNA]</scope>
    <source>
        <strain evidence="2 3">D3C</strain>
    </source>
</reference>
<dbReference type="PANTHER" id="PTHR40660">
    <property type="entry name" value="5'-PHOSPHATE OXIDASE PUTATIVE DOMAIN-CONTAINING PROTEIN-RELATED"/>
    <property type="match status" value="1"/>
</dbReference>
<keyword evidence="3" id="KW-1185">Reference proteome</keyword>
<evidence type="ECO:0000313" key="3">
    <source>
        <dbReference type="Proteomes" id="UP000032027"/>
    </source>
</evidence>
<dbReference type="InterPro" id="IPR011576">
    <property type="entry name" value="Pyridox_Oxase_N"/>
</dbReference>
<dbReference type="Gene3D" id="2.30.110.10">
    <property type="entry name" value="Electron Transport, Fmn-binding Protein, Chain A"/>
    <property type="match status" value="1"/>
</dbReference>
<dbReference type="OrthoDB" id="11359at2157"/>
<dbReference type="KEGG" id="nid:NPIRD3C_1688"/>
<proteinExistence type="predicted"/>
<dbReference type="EMBL" id="CP010868">
    <property type="protein sequence ID" value="AJM92900.1"/>
    <property type="molecule type" value="Genomic_DNA"/>
</dbReference>
<accession>A0A0C5C0N2</accession>
<organism evidence="2 3">
    <name type="scientific">Nitrosopumilus piranensis</name>
    <dbReference type="NCBI Taxonomy" id="1582439"/>
    <lineage>
        <taxon>Archaea</taxon>
        <taxon>Nitrososphaerota</taxon>
        <taxon>Nitrososphaeria</taxon>
        <taxon>Nitrosopumilales</taxon>
        <taxon>Nitrosopumilaceae</taxon>
        <taxon>Nitrosopumilus</taxon>
    </lineage>
</organism>
<dbReference type="AlphaFoldDB" id="A0A0C5C0N2"/>
<dbReference type="Pfam" id="PF01243">
    <property type="entry name" value="PNPOx_N"/>
    <property type="match status" value="1"/>
</dbReference>
<feature type="domain" description="Pyridoxamine 5'-phosphate oxidase N-terminal" evidence="1">
    <location>
        <begin position="4"/>
        <end position="96"/>
    </location>
</feature>
<gene>
    <name evidence="2" type="ORF">NPIRD3C_1688</name>
</gene>
<dbReference type="HOGENOM" id="CLU_118461_0_0_2"/>
<dbReference type="RefSeq" id="WP_148703665.1">
    <property type="nucleotide sequence ID" value="NZ_CP010868.1"/>
</dbReference>
<reference evidence="2 3" key="2">
    <citation type="journal article" date="2016" name="ISME J.">
        <title>Physiological and genomic characterization of two novel marine thaumarchaeal strains indicates niche differentiation.</title>
        <authorList>
            <person name="Bayer B."/>
            <person name="Vojvoda J."/>
            <person name="Offre P."/>
            <person name="Alves R.J."/>
            <person name="Elisabeth N.H."/>
            <person name="Garcia J.A."/>
            <person name="Volland J.M."/>
            <person name="Srivastava A."/>
            <person name="Schleper C."/>
            <person name="Herndl G.J."/>
        </authorList>
    </citation>
    <scope>NUCLEOTIDE SEQUENCE [LARGE SCALE GENOMIC DNA]</scope>
    <source>
        <strain evidence="2 3">D3C</strain>
    </source>
</reference>